<dbReference type="PANTHER" id="PTHR34468:SF2">
    <property type="entry name" value="MICROTUBULE-ASSOCIATED FUTSCH-LIKE PROTEIN"/>
    <property type="match status" value="1"/>
</dbReference>
<organism evidence="2 3">
    <name type="scientific">Carya illinoinensis</name>
    <name type="common">Pecan</name>
    <dbReference type="NCBI Taxonomy" id="32201"/>
    <lineage>
        <taxon>Eukaryota</taxon>
        <taxon>Viridiplantae</taxon>
        <taxon>Streptophyta</taxon>
        <taxon>Embryophyta</taxon>
        <taxon>Tracheophyta</taxon>
        <taxon>Spermatophyta</taxon>
        <taxon>Magnoliopsida</taxon>
        <taxon>eudicotyledons</taxon>
        <taxon>Gunneridae</taxon>
        <taxon>Pentapetalae</taxon>
        <taxon>rosids</taxon>
        <taxon>fabids</taxon>
        <taxon>Fagales</taxon>
        <taxon>Juglandaceae</taxon>
        <taxon>Carya</taxon>
    </lineage>
</organism>
<feature type="region of interest" description="Disordered" evidence="1">
    <location>
        <begin position="210"/>
        <end position="370"/>
    </location>
</feature>
<feature type="compositionally biased region" description="Polar residues" evidence="1">
    <location>
        <begin position="274"/>
        <end position="298"/>
    </location>
</feature>
<protein>
    <submittedName>
        <fullName evidence="2">Uncharacterized protein</fullName>
    </submittedName>
</protein>
<feature type="compositionally biased region" description="Polar residues" evidence="1">
    <location>
        <begin position="248"/>
        <end position="257"/>
    </location>
</feature>
<evidence type="ECO:0000313" key="3">
    <source>
        <dbReference type="Proteomes" id="UP000811246"/>
    </source>
</evidence>
<feature type="region of interest" description="Disordered" evidence="1">
    <location>
        <begin position="1"/>
        <end position="54"/>
    </location>
</feature>
<evidence type="ECO:0000256" key="1">
    <source>
        <dbReference type="SAM" id="MobiDB-lite"/>
    </source>
</evidence>
<dbReference type="Proteomes" id="UP000811246">
    <property type="component" value="Chromosome 12"/>
</dbReference>
<comment type="caution">
    <text evidence="2">The sequence shown here is derived from an EMBL/GenBank/DDBJ whole genome shotgun (WGS) entry which is preliminary data.</text>
</comment>
<reference evidence="2" key="1">
    <citation type="submission" date="2021-01" db="EMBL/GenBank/DDBJ databases">
        <authorList>
            <person name="Lovell J.T."/>
            <person name="Bentley N."/>
            <person name="Bhattarai G."/>
            <person name="Jenkins J.W."/>
            <person name="Sreedasyam A."/>
            <person name="Alarcon Y."/>
            <person name="Bock C."/>
            <person name="Boston L."/>
            <person name="Carlson J."/>
            <person name="Cervantes K."/>
            <person name="Clermont K."/>
            <person name="Krom N."/>
            <person name="Kubenka K."/>
            <person name="Mamidi S."/>
            <person name="Mattison C."/>
            <person name="Monteros M."/>
            <person name="Pisani C."/>
            <person name="Plott C."/>
            <person name="Rajasekar S."/>
            <person name="Rhein H.S."/>
            <person name="Rohla C."/>
            <person name="Song M."/>
            <person name="Hilaire R.S."/>
            <person name="Shu S."/>
            <person name="Wells L."/>
            <person name="Wang X."/>
            <person name="Webber J."/>
            <person name="Heerema R.J."/>
            <person name="Klein P."/>
            <person name="Conner P."/>
            <person name="Grauke L."/>
            <person name="Grimwood J."/>
            <person name="Schmutz J."/>
            <person name="Randall J.J."/>
        </authorList>
    </citation>
    <scope>NUCLEOTIDE SEQUENCE</scope>
    <source>
        <tissue evidence="2">Leaf</tissue>
    </source>
</reference>
<dbReference type="PANTHER" id="PTHR34468">
    <property type="entry name" value="MICROTUBULE-ASSOCIATED FUTSCH-LIKE PROTEIN"/>
    <property type="match status" value="1"/>
</dbReference>
<name>A0A922DFI8_CARIL</name>
<dbReference type="AlphaFoldDB" id="A0A922DFI8"/>
<feature type="region of interest" description="Disordered" evidence="1">
    <location>
        <begin position="75"/>
        <end position="126"/>
    </location>
</feature>
<sequence length="370" mass="40418">MEESSKDQTNTPFPAGSAKQKLQRYPLRSANKSKEETSPVAELPNLSASKRGISTASVSKSVGVLDLSIKDKSVKPPRRLSIPAKSTVRPAPKLAGNITPISEARGRSSATGQGKSDTPVSNVSRTTSRKKFSVLSSASYWISQIKLSESAAKHSISLGFFKLALEAGCEPLQRMRDELKLYAQRYNLSEYGEPLKELFERYNISESTEQLQVSETYSQVPEEGTRSSDDDVHSSSSTVGTRKLKPRSLNTEATQASELGKSAKQDTIQKKSRTIGTRGSLNKNWGSLNKNSANSKSVSEPGDRKLPKKPEKPTNLESNKEKVKMKQGKKSSAKAVRVSTLPAENMPQEEENKENMDALPIEEISLTGVS</sequence>
<feature type="compositionally biased region" description="Basic and acidic residues" evidence="1">
    <location>
        <begin position="223"/>
        <end position="233"/>
    </location>
</feature>
<gene>
    <name evidence="2" type="ORF">I3842_12G014400</name>
</gene>
<feature type="compositionally biased region" description="Polar residues" evidence="1">
    <location>
        <begin position="108"/>
        <end position="126"/>
    </location>
</feature>
<evidence type="ECO:0000313" key="2">
    <source>
        <dbReference type="EMBL" id="KAG6683463.1"/>
    </source>
</evidence>
<proteinExistence type="predicted"/>
<feature type="compositionally biased region" description="Basic and acidic residues" evidence="1">
    <location>
        <begin position="301"/>
        <end position="324"/>
    </location>
</feature>
<accession>A0A922DFI8</accession>
<feature type="compositionally biased region" description="Polar residues" evidence="1">
    <location>
        <begin position="210"/>
        <end position="219"/>
    </location>
</feature>
<dbReference type="EMBL" id="CM031836">
    <property type="protein sequence ID" value="KAG6683463.1"/>
    <property type="molecule type" value="Genomic_DNA"/>
</dbReference>